<dbReference type="OrthoDB" id="2984480at2"/>
<feature type="compositionally biased region" description="Low complexity" evidence="1">
    <location>
        <begin position="175"/>
        <end position="190"/>
    </location>
</feature>
<dbReference type="Proteomes" id="UP000198694">
    <property type="component" value="Unassembled WGS sequence"/>
</dbReference>
<name>A0A1G9DBH0_9BACI</name>
<sequence>MVSKKLLANRFLVIPFLLIFFVNFPLSVEAETNSDEVQQTGNFELYKTTQDVTVGNISIKKSTYIYGEEKEDGVRIQYGEIYKPIPVELVEKVETGEEVPGYFNLEVAEKELFKKESSFYSSIGAENPSVSTLEDIEYPLYQDEEGNDVIYIGNIAFFYEEKEDIVMTEDDSSKTTGGETETTTTEEQLT</sequence>
<evidence type="ECO:0000313" key="2">
    <source>
        <dbReference type="EMBL" id="SDK61241.1"/>
    </source>
</evidence>
<keyword evidence="3" id="KW-1185">Reference proteome</keyword>
<reference evidence="2 3" key="1">
    <citation type="submission" date="2016-10" db="EMBL/GenBank/DDBJ databases">
        <authorList>
            <person name="de Groot N.N."/>
        </authorList>
    </citation>
    <scope>NUCLEOTIDE SEQUENCE [LARGE SCALE GENOMIC DNA]</scope>
    <source>
        <strain evidence="2 3">CGMCC 1.6502</strain>
    </source>
</reference>
<protein>
    <submittedName>
        <fullName evidence="2">Uncharacterized protein</fullName>
    </submittedName>
</protein>
<feature type="non-terminal residue" evidence="2">
    <location>
        <position position="190"/>
    </location>
</feature>
<dbReference type="AlphaFoldDB" id="A0A1G9DBH0"/>
<accession>A0A1G9DBH0</accession>
<dbReference type="EMBL" id="FNFL01000011">
    <property type="protein sequence ID" value="SDK61241.1"/>
    <property type="molecule type" value="Genomic_DNA"/>
</dbReference>
<gene>
    <name evidence="2" type="ORF">SAMN05216243_0071</name>
</gene>
<evidence type="ECO:0000256" key="1">
    <source>
        <dbReference type="SAM" id="MobiDB-lite"/>
    </source>
</evidence>
<proteinExistence type="predicted"/>
<evidence type="ECO:0000313" key="3">
    <source>
        <dbReference type="Proteomes" id="UP000198694"/>
    </source>
</evidence>
<organism evidence="2 3">
    <name type="scientific">Sediminibacillus albus</name>
    <dbReference type="NCBI Taxonomy" id="407036"/>
    <lineage>
        <taxon>Bacteria</taxon>
        <taxon>Bacillati</taxon>
        <taxon>Bacillota</taxon>
        <taxon>Bacilli</taxon>
        <taxon>Bacillales</taxon>
        <taxon>Bacillaceae</taxon>
        <taxon>Sediminibacillus</taxon>
    </lineage>
</organism>
<dbReference type="RefSeq" id="WP_139184438.1">
    <property type="nucleotide sequence ID" value="NZ_FNFL01000011.1"/>
</dbReference>
<feature type="region of interest" description="Disordered" evidence="1">
    <location>
        <begin position="168"/>
        <end position="190"/>
    </location>
</feature>